<accession>A0A4Q0VL41</accession>
<feature type="transmembrane region" description="Helical" evidence="6">
    <location>
        <begin position="227"/>
        <end position="250"/>
    </location>
</feature>
<dbReference type="AlphaFoldDB" id="A0A4Q0VL41"/>
<dbReference type="PIRSF" id="PIRSF002457">
    <property type="entry name" value="DASS"/>
    <property type="match status" value="1"/>
</dbReference>
<feature type="transmembrane region" description="Helical" evidence="6">
    <location>
        <begin position="188"/>
        <end position="207"/>
    </location>
</feature>
<comment type="caution">
    <text evidence="7">The sequence shown here is derived from an EMBL/GenBank/DDBJ whole genome shotgun (WGS) entry which is preliminary data.</text>
</comment>
<gene>
    <name evidence="7" type="ORF">DXH47_00235</name>
</gene>
<organism evidence="7 8">
    <name type="scientific">Levilactobacillus suantsaii</name>
    <dbReference type="NCBI Taxonomy" id="2292255"/>
    <lineage>
        <taxon>Bacteria</taxon>
        <taxon>Bacillati</taxon>
        <taxon>Bacillota</taxon>
        <taxon>Bacilli</taxon>
        <taxon>Lactobacillales</taxon>
        <taxon>Lactobacillaceae</taxon>
        <taxon>Levilactobacillus</taxon>
    </lineage>
</organism>
<dbReference type="Pfam" id="PF00939">
    <property type="entry name" value="Na_sulph_symp"/>
    <property type="match status" value="1"/>
</dbReference>
<dbReference type="OrthoDB" id="1401038at2"/>
<feature type="transmembrane region" description="Helical" evidence="6">
    <location>
        <begin position="403"/>
        <end position="429"/>
    </location>
</feature>
<dbReference type="GO" id="GO:0022857">
    <property type="term" value="F:transmembrane transporter activity"/>
    <property type="evidence" value="ECO:0007669"/>
    <property type="project" value="InterPro"/>
</dbReference>
<feature type="transmembrane region" description="Helical" evidence="6">
    <location>
        <begin position="283"/>
        <end position="301"/>
    </location>
</feature>
<dbReference type="InterPro" id="IPR001898">
    <property type="entry name" value="SLC13A/DASS"/>
</dbReference>
<feature type="transmembrane region" description="Helical" evidence="6">
    <location>
        <begin position="332"/>
        <end position="350"/>
    </location>
</feature>
<keyword evidence="4 6" id="KW-1133">Transmembrane helix</keyword>
<evidence type="ECO:0000313" key="8">
    <source>
        <dbReference type="Proteomes" id="UP000290602"/>
    </source>
</evidence>
<keyword evidence="8" id="KW-1185">Reference proteome</keyword>
<evidence type="ECO:0000256" key="5">
    <source>
        <dbReference type="ARBA" id="ARBA00023136"/>
    </source>
</evidence>
<feature type="transmembrane region" description="Helical" evidence="6">
    <location>
        <begin position="454"/>
        <end position="477"/>
    </location>
</feature>
<evidence type="ECO:0000256" key="1">
    <source>
        <dbReference type="ARBA" id="ARBA00004141"/>
    </source>
</evidence>
<protein>
    <submittedName>
        <fullName evidence="7">DASS family sodium-coupled anion symporter</fullName>
    </submittedName>
</protein>
<feature type="transmembrane region" description="Helical" evidence="6">
    <location>
        <begin position="370"/>
        <end position="391"/>
    </location>
</feature>
<sequence>MLLVVTIKRGKRDVMKIKYKAFFIPIIVGSLIWLATPVRPAGISVIAWHLLALFLATIVACITQPLPIAGVALVSVTILLVLRLAPIKTTMQAFGNKTVWLVAMAYMISRGFSKTGLGKRMALWFVKLFGKRTLGLAYAIEGIDLVTAPAIPSNTARAGGIIYPIVKALSETFHSTPQDHTERKIGSYLIFSEFHANIITSALFMTAMSPNLIALSLAESFKIKISWLGWFVAASVPGIICLVTVPYLIYRLYPPVVRETTNAREWATQELTKMGAMQLKEKVMLGIFGMALLLWILSSTLNLDATTVAFIAISLLLLTGVLSVQDILHETGAWNVVVWFSILIFMANRLNKLGIIPWLSRAISHQLKGVNWLVVLVVLALVYFYSHYLFASQVAHVAAIYGALLGVAIAAGVPGTLATLILGFTTAIYSSTTQYANGPASVLFGSGYVKQSDWWRLNAILGGYYLLIWIGLELFWLKIIGIW</sequence>
<dbReference type="EMBL" id="QXIL01000001">
    <property type="protein sequence ID" value="RXI80029.1"/>
    <property type="molecule type" value="Genomic_DNA"/>
</dbReference>
<dbReference type="PANTHER" id="PTHR42826">
    <property type="entry name" value="DICARBOXYLATE TRANSPORTER 2.1, CHLOROPLASTIC"/>
    <property type="match status" value="1"/>
</dbReference>
<name>A0A4Q0VL41_9LACO</name>
<dbReference type="Proteomes" id="UP000290602">
    <property type="component" value="Unassembled WGS sequence"/>
</dbReference>
<proteinExistence type="inferred from homology"/>
<dbReference type="GO" id="GO:0016020">
    <property type="term" value="C:membrane"/>
    <property type="evidence" value="ECO:0007669"/>
    <property type="project" value="UniProtKB-SubCell"/>
</dbReference>
<feature type="transmembrane region" description="Helical" evidence="6">
    <location>
        <begin position="307"/>
        <end position="325"/>
    </location>
</feature>
<evidence type="ECO:0000256" key="6">
    <source>
        <dbReference type="SAM" id="Phobius"/>
    </source>
</evidence>
<dbReference type="InterPro" id="IPR030676">
    <property type="entry name" value="CitT-rel"/>
</dbReference>
<evidence type="ECO:0000256" key="3">
    <source>
        <dbReference type="ARBA" id="ARBA00022692"/>
    </source>
</evidence>
<feature type="transmembrane region" description="Helical" evidence="6">
    <location>
        <begin position="17"/>
        <end position="35"/>
    </location>
</feature>
<dbReference type="NCBIfam" id="TIGR00785">
    <property type="entry name" value="dass"/>
    <property type="match status" value="1"/>
</dbReference>
<keyword evidence="3 6" id="KW-0812">Transmembrane</keyword>
<evidence type="ECO:0000313" key="7">
    <source>
        <dbReference type="EMBL" id="RXI80029.1"/>
    </source>
</evidence>
<comment type="similarity">
    <text evidence="2">Belongs to the SLC13A/DASS transporter (TC 2.A.47) family. DIT1 subfamily.</text>
</comment>
<comment type="subcellular location">
    <subcellularLocation>
        <location evidence="1">Membrane</location>
        <topology evidence="1">Multi-pass membrane protein</topology>
    </subcellularLocation>
</comment>
<reference evidence="7 8" key="1">
    <citation type="submission" date="2018-08" db="EMBL/GenBank/DDBJ databases">
        <title>Lactobacillus suantsai sp. nov., isolated from traditional fermented suan-tsai in Taiwan.</title>
        <authorList>
            <person name="Huang C.-H."/>
        </authorList>
    </citation>
    <scope>NUCLEOTIDE SEQUENCE [LARGE SCALE GENOMIC DNA]</scope>
    <source>
        <strain evidence="7 8">BCRC 12945</strain>
    </source>
</reference>
<feature type="transmembrane region" description="Helical" evidence="6">
    <location>
        <begin position="68"/>
        <end position="87"/>
    </location>
</feature>
<keyword evidence="5 6" id="KW-0472">Membrane</keyword>
<evidence type="ECO:0000256" key="2">
    <source>
        <dbReference type="ARBA" id="ARBA00007349"/>
    </source>
</evidence>
<evidence type="ECO:0000256" key="4">
    <source>
        <dbReference type="ARBA" id="ARBA00022989"/>
    </source>
</evidence>